<feature type="repeat" description="TPR" evidence="1">
    <location>
        <begin position="610"/>
        <end position="643"/>
    </location>
</feature>
<dbReference type="Pfam" id="PF13424">
    <property type="entry name" value="TPR_12"/>
    <property type="match status" value="3"/>
</dbReference>
<dbReference type="SUPFAM" id="SSF55073">
    <property type="entry name" value="Nucleotide cyclase"/>
    <property type="match status" value="1"/>
</dbReference>
<proteinExistence type="predicted"/>
<dbReference type="AlphaFoldDB" id="A0A660SJI9"/>
<dbReference type="InterPro" id="IPR001054">
    <property type="entry name" value="A/G_cyclase"/>
</dbReference>
<dbReference type="EMBL" id="QNBE01000020">
    <property type="protein sequence ID" value="RKX71005.1"/>
    <property type="molecule type" value="Genomic_DNA"/>
</dbReference>
<organism evidence="3 4">
    <name type="scientific">candidate division WOR-3 bacterium</name>
    <dbReference type="NCBI Taxonomy" id="2052148"/>
    <lineage>
        <taxon>Bacteria</taxon>
        <taxon>Bacteria division WOR-3</taxon>
    </lineage>
</organism>
<comment type="caution">
    <text evidence="3">The sequence shown here is derived from an EMBL/GenBank/DDBJ whole genome shotgun (WGS) entry which is preliminary data.</text>
</comment>
<evidence type="ECO:0000313" key="3">
    <source>
        <dbReference type="EMBL" id="RKX71005.1"/>
    </source>
</evidence>
<dbReference type="GO" id="GO:0009190">
    <property type="term" value="P:cyclic nucleotide biosynthetic process"/>
    <property type="evidence" value="ECO:0007669"/>
    <property type="project" value="InterPro"/>
</dbReference>
<dbReference type="Pfam" id="PF00931">
    <property type="entry name" value="NB-ARC"/>
    <property type="match status" value="1"/>
</dbReference>
<dbReference type="Gene3D" id="3.30.70.1230">
    <property type="entry name" value="Nucleotide cyclase"/>
    <property type="match status" value="1"/>
</dbReference>
<accession>A0A660SJI9</accession>
<feature type="domain" description="Guanylate cyclase" evidence="2">
    <location>
        <begin position="2"/>
        <end position="113"/>
    </location>
</feature>
<dbReference type="Gene3D" id="3.40.50.300">
    <property type="entry name" value="P-loop containing nucleotide triphosphate hydrolases"/>
    <property type="match status" value="1"/>
</dbReference>
<dbReference type="PROSITE" id="PS50005">
    <property type="entry name" value="TPR"/>
    <property type="match status" value="4"/>
</dbReference>
<dbReference type="SUPFAM" id="SSF52540">
    <property type="entry name" value="P-loop containing nucleoside triphosphate hydrolases"/>
    <property type="match status" value="1"/>
</dbReference>
<dbReference type="PROSITE" id="PS50125">
    <property type="entry name" value="GUANYLATE_CYCLASE_2"/>
    <property type="match status" value="1"/>
</dbReference>
<dbReference type="Gene3D" id="1.25.40.10">
    <property type="entry name" value="Tetratricopeptide repeat domain"/>
    <property type="match status" value="1"/>
</dbReference>
<dbReference type="SMART" id="SM00028">
    <property type="entry name" value="TPR"/>
    <property type="match status" value="7"/>
</dbReference>
<dbReference type="GO" id="GO:0004016">
    <property type="term" value="F:adenylate cyclase activity"/>
    <property type="evidence" value="ECO:0007669"/>
    <property type="project" value="UniProtKB-ARBA"/>
</dbReference>
<dbReference type="InterPro" id="IPR019734">
    <property type="entry name" value="TPR_rpt"/>
</dbReference>
<evidence type="ECO:0000313" key="4">
    <source>
        <dbReference type="Proteomes" id="UP000268469"/>
    </source>
</evidence>
<dbReference type="CDD" id="cd07302">
    <property type="entry name" value="CHD"/>
    <property type="match status" value="1"/>
</dbReference>
<protein>
    <recommendedName>
        <fullName evidence="2">Guanylate cyclase domain-containing protein</fullName>
    </recommendedName>
</protein>
<dbReference type="PANTHER" id="PTHR47691:SF3">
    <property type="entry name" value="HTH-TYPE TRANSCRIPTIONAL REGULATOR RV0890C-RELATED"/>
    <property type="match status" value="1"/>
</dbReference>
<dbReference type="InterPro" id="IPR011990">
    <property type="entry name" value="TPR-like_helical_dom_sf"/>
</dbReference>
<feature type="repeat" description="TPR" evidence="1">
    <location>
        <begin position="650"/>
        <end position="683"/>
    </location>
</feature>
<dbReference type="PRINTS" id="PR00364">
    <property type="entry name" value="DISEASERSIST"/>
</dbReference>
<feature type="repeat" description="TPR" evidence="1">
    <location>
        <begin position="770"/>
        <end position="803"/>
    </location>
</feature>
<reference evidence="3 4" key="1">
    <citation type="submission" date="2018-06" db="EMBL/GenBank/DDBJ databases">
        <title>Extensive metabolic versatility and redundancy in microbially diverse, dynamic hydrothermal sediments.</title>
        <authorList>
            <person name="Dombrowski N."/>
            <person name="Teske A."/>
            <person name="Baker B.J."/>
        </authorList>
    </citation>
    <scope>NUCLEOTIDE SEQUENCE [LARGE SCALE GENOMIC DNA]</scope>
    <source>
        <strain evidence="3">B36_G15</strain>
    </source>
</reference>
<dbReference type="Proteomes" id="UP000268469">
    <property type="component" value="Unassembled WGS sequence"/>
</dbReference>
<dbReference type="InterPro" id="IPR029787">
    <property type="entry name" value="Nucleotide_cyclase"/>
</dbReference>
<dbReference type="GO" id="GO:0035556">
    <property type="term" value="P:intracellular signal transduction"/>
    <property type="evidence" value="ECO:0007669"/>
    <property type="project" value="InterPro"/>
</dbReference>
<dbReference type="InterPro" id="IPR002182">
    <property type="entry name" value="NB-ARC"/>
</dbReference>
<dbReference type="PANTHER" id="PTHR47691">
    <property type="entry name" value="REGULATOR-RELATED"/>
    <property type="match status" value="1"/>
</dbReference>
<sequence>MIFFVTDIEGSTEKWLKYKDRMGEVLSRHDQIVESAIRQFGGRVIKHTGDGFFAIFEAGDPLGCAIDIQKRICSEKWGEIGELRVRIAIHAGEAEERAGDYFGPAVIRSFRMLDAAWGGQIILSSEVKDACPLPEGSEVLDLGSHQLKDLGDPQTIYQLTHPELPLKKFPPLRTLSSCPHNLPPQPTPFVGRRKELAELVQMLSKGDCRLLTLVGPGGIGKTRLGIQVAAEIIERFKHGVYFIPLAHLTIPSLQFLVFTIAEAMHFSFYSREDPKIQLLNYLREKELLLLLDNFEHVIEAVGLLGEIISETEKVKILVTSRERLNLKDEWVYPVEGLEIPDKKDLDRIEEYPAIQLFLQNGKRVNPGFEFKDEDRPHLMRICQLVAGMPLGIELAAGWLKILSPADIAYEIDRSLDFLKTSLRDLPERHRSLRAVFESSYELLPAEEKMVYCRLSVFRGGFDRKAAETVADASLESLSSLSDKSLVRSIPEGRYELLDVLRAFATSKLNQTKERDEIFHRHAQYYAQFLSDLRDELEGPNQVVALSKVGEEIENIRAAWSWGVKMGKGGIIAKLVVPLHLFYERRSWFEEGRAVFEKAVDRFHDDHQLRARLLSRLGAFLMRLGRFEAAKTALERALTLFKESGLPSERAFALNNLGAVHRLMGNYKEAEHFFRDSMELRKKFSDRRGIAIALGNLGNVAFDQRRYEEAKQLYEQSFRLFKEVGDLYGLAAAYNKLGVVNHSLGYYEEAKRLHKEGLEIERALDDKWGIAAALNNLGNIERLQGNYQDAQPLYEESLKLLKEIGDRRGISLCLNNLGRTLFALGNWKEALQHYEASLKLRRELGVPGGIITVLANLIEVLSKIGEYDKAKEYLLEAFKMAQEEKAEYLLADLLYAAAYFFKEKGLKERSKTILSVALAHPNLSDEARNRLTELGEELNLTAWSMKEKRVDLELMIKGLIDELKELAPQ</sequence>
<evidence type="ECO:0000259" key="2">
    <source>
        <dbReference type="PROSITE" id="PS50125"/>
    </source>
</evidence>
<feature type="repeat" description="TPR" evidence="1">
    <location>
        <begin position="810"/>
        <end position="843"/>
    </location>
</feature>
<keyword evidence="1" id="KW-0802">TPR repeat</keyword>
<dbReference type="GO" id="GO:0043531">
    <property type="term" value="F:ADP binding"/>
    <property type="evidence" value="ECO:0007669"/>
    <property type="project" value="InterPro"/>
</dbReference>
<dbReference type="SUPFAM" id="SSF48452">
    <property type="entry name" value="TPR-like"/>
    <property type="match status" value="2"/>
</dbReference>
<evidence type="ECO:0000256" key="1">
    <source>
        <dbReference type="PROSITE-ProRule" id="PRU00339"/>
    </source>
</evidence>
<name>A0A660SJI9_UNCW3</name>
<gene>
    <name evidence="3" type="ORF">DRP53_02985</name>
</gene>
<dbReference type="InterPro" id="IPR027417">
    <property type="entry name" value="P-loop_NTPase"/>
</dbReference>